<keyword evidence="13" id="KW-0539">Nucleus</keyword>
<sequence length="873" mass="98544">MSAHGSADSHDPEAALHSPVNGDTKNGLPAASSRSPDLKSPGTDHSMKEEQETVGGDIVVKQEPGQPPKLSRTSSQKVVSRPPQLWSHLPDSTADALASFEQIEACWYANKYMGYTEHAMECDCAEEWEPEIKQNLACGEDSDCINRATKIECVGDCGCGADCRNQRFQKKQYADVSVIKTDKKGYGLRAETNLDPHQLIFEYVGEVVGEAQFRRRMRQYDEEGIKHFYFMSLNKGEFVDATKRGNLGRFCNHSCNPNCYVDKWVVGEKLRMGIFAERAVQAGEELVFNYNVDRYGADPQPCYCGEPNCTGFIGGRTQTERATKLSNATIEALGIDDSEGWDTVVARRPKKKKTEEDDEEYVDSVQPKSLDEDGVTKVMAALMQCQEKWIAVKLLGRIQRCEDERVRNRVVKMHGYQILNSQLAMWKEDQNVVLQILDILDKFPRLTRNKINDSKIESKIQPLTTSEDERVAKKAVALLESWANLELGYRIPRMKPGDQPKQHNPFERRDPGREHQRSVVRSPSPTYEPPRGPPQQRSRNRQQQHPRDRQSNRRGRQQPLSQQPLPEGWFLAEANGKTYYYTAKGDTTWDRPTAPATPAEPQVTKKSKGLQDIIDNIINASAQEKTPSEQKTETPDTPQPSEQPEKKKKEHDWWKKLSLEKQMKVYENTLHPHIKSVVDQYKHKIPKDHLKRFAKDTAKKLVDGDYKKNRVTDPTQISEKHQQTVKSYCKSFFDKAAAKQKEREKRKAAKQDGATNGPDQEVKMSDDEAEPGSTEPTSTSPLDEDVTLKRKREEEQLQPNGDGGSSPSKRQKSTPPPPPPPPSDSGPESESRDQEADDPSPPPAPPPPQESPGYDVEMDMKPSQSQMGIEGKV</sequence>
<reference evidence="21" key="1">
    <citation type="submission" date="2022-12" db="EMBL/GenBank/DDBJ databases">
        <authorList>
            <person name="Petersen C."/>
        </authorList>
    </citation>
    <scope>NUCLEOTIDE SEQUENCE</scope>
    <source>
        <strain evidence="21">IBT 15544</strain>
    </source>
</reference>
<comment type="subcellular location">
    <subcellularLocation>
        <location evidence="3">Chromosome</location>
    </subcellularLocation>
    <subcellularLocation>
        <location evidence="2">Nucleus</location>
    </subcellularLocation>
</comment>
<dbReference type="Pfam" id="PF08711">
    <property type="entry name" value="Med26"/>
    <property type="match status" value="1"/>
</dbReference>
<feature type="domain" description="WW" evidence="17">
    <location>
        <begin position="563"/>
        <end position="594"/>
    </location>
</feature>
<evidence type="ECO:0000256" key="6">
    <source>
        <dbReference type="ARBA" id="ARBA00022454"/>
    </source>
</evidence>
<feature type="compositionally biased region" description="Pro residues" evidence="16">
    <location>
        <begin position="814"/>
        <end position="824"/>
    </location>
</feature>
<dbReference type="InterPro" id="IPR001214">
    <property type="entry name" value="SET_dom"/>
</dbReference>
<feature type="region of interest" description="Disordered" evidence="16">
    <location>
        <begin position="492"/>
        <end position="567"/>
    </location>
</feature>
<dbReference type="PROSITE" id="PS50868">
    <property type="entry name" value="POST_SET"/>
    <property type="match status" value="1"/>
</dbReference>
<keyword evidence="8" id="KW-0489">Methyltransferase</keyword>
<evidence type="ECO:0000256" key="14">
    <source>
        <dbReference type="ARBA" id="ARBA00030091"/>
    </source>
</evidence>
<dbReference type="GO" id="GO:0032259">
    <property type="term" value="P:methylation"/>
    <property type="evidence" value="ECO:0007669"/>
    <property type="project" value="UniProtKB-KW"/>
</dbReference>
<evidence type="ECO:0000259" key="20">
    <source>
        <dbReference type="PROSITE" id="PS51215"/>
    </source>
</evidence>
<evidence type="ECO:0000256" key="9">
    <source>
        <dbReference type="ARBA" id="ARBA00022679"/>
    </source>
</evidence>
<keyword evidence="22" id="KW-1185">Reference proteome</keyword>
<dbReference type="InterPro" id="IPR050777">
    <property type="entry name" value="SET2_Histone-Lys_MeTrsfase"/>
</dbReference>
<feature type="region of interest" description="Disordered" evidence="16">
    <location>
        <begin position="736"/>
        <end position="873"/>
    </location>
</feature>
<evidence type="ECO:0000256" key="16">
    <source>
        <dbReference type="SAM" id="MobiDB-lite"/>
    </source>
</evidence>
<evidence type="ECO:0000256" key="3">
    <source>
        <dbReference type="ARBA" id="ARBA00004286"/>
    </source>
</evidence>
<evidence type="ECO:0000259" key="17">
    <source>
        <dbReference type="PROSITE" id="PS50020"/>
    </source>
</evidence>
<evidence type="ECO:0000256" key="5">
    <source>
        <dbReference type="ARBA" id="ARBA00018028"/>
    </source>
</evidence>
<dbReference type="PROSITE" id="PS51215">
    <property type="entry name" value="AWS"/>
    <property type="match status" value="1"/>
</dbReference>
<dbReference type="InterPro" id="IPR003616">
    <property type="entry name" value="Post-SET_dom"/>
</dbReference>
<comment type="caution">
    <text evidence="21">The sequence shown here is derived from an EMBL/GenBank/DDBJ whole genome shotgun (WGS) entry which is preliminary data.</text>
</comment>
<evidence type="ECO:0000313" key="21">
    <source>
        <dbReference type="EMBL" id="KAJ5216542.1"/>
    </source>
</evidence>
<keyword evidence="11" id="KW-0805">Transcription regulation</keyword>
<dbReference type="SMART" id="SM00508">
    <property type="entry name" value="PostSET"/>
    <property type="match status" value="1"/>
</dbReference>
<dbReference type="SUPFAM" id="SSF47676">
    <property type="entry name" value="Conserved domain common to transcription factors TFIIS, elongin A, CRSP70"/>
    <property type="match status" value="1"/>
</dbReference>
<feature type="domain" description="AWS" evidence="20">
    <location>
        <begin position="117"/>
        <end position="172"/>
    </location>
</feature>
<dbReference type="PROSITE" id="PS51568">
    <property type="entry name" value="SAM_MT43_SET2_1"/>
    <property type="match status" value="1"/>
</dbReference>
<proteinExistence type="predicted"/>
<keyword evidence="9" id="KW-0808">Transferase</keyword>
<dbReference type="Pfam" id="PF08236">
    <property type="entry name" value="SRI"/>
    <property type="match status" value="1"/>
</dbReference>
<evidence type="ECO:0000256" key="1">
    <source>
        <dbReference type="ARBA" id="ARBA00003901"/>
    </source>
</evidence>
<gene>
    <name evidence="21" type="ORF">N7498_002949</name>
</gene>
<comment type="catalytic activity">
    <reaction evidence="15">
        <text>L-lysyl(36)-[histone H3] + 3 S-adenosyl-L-methionine = N(6),N(6),N(6)-trimethyl-L-lysyl(36)-[histone H3] + 3 S-adenosyl-L-homocysteine + 3 H(+)</text>
        <dbReference type="Rhea" id="RHEA:60324"/>
        <dbReference type="Rhea" id="RHEA-COMP:9785"/>
        <dbReference type="Rhea" id="RHEA-COMP:15536"/>
        <dbReference type="ChEBI" id="CHEBI:15378"/>
        <dbReference type="ChEBI" id="CHEBI:29969"/>
        <dbReference type="ChEBI" id="CHEBI:57856"/>
        <dbReference type="ChEBI" id="CHEBI:59789"/>
        <dbReference type="ChEBI" id="CHEBI:61961"/>
        <dbReference type="EC" id="2.1.1.359"/>
    </reaction>
</comment>
<evidence type="ECO:0000259" key="19">
    <source>
        <dbReference type="PROSITE" id="PS50868"/>
    </source>
</evidence>
<dbReference type="SUPFAM" id="SSF51045">
    <property type="entry name" value="WW domain"/>
    <property type="match status" value="1"/>
</dbReference>
<dbReference type="InterPro" id="IPR035441">
    <property type="entry name" value="TFIIS/LEDGF_dom_sf"/>
</dbReference>
<feature type="domain" description="Post-SET" evidence="19">
    <location>
        <begin position="298"/>
        <end position="314"/>
    </location>
</feature>
<dbReference type="SMART" id="SM00570">
    <property type="entry name" value="AWS"/>
    <property type="match status" value="1"/>
</dbReference>
<protein>
    <recommendedName>
        <fullName evidence="5">Histone-lysine N-methyltransferase, H3 lysine-36 specific</fullName>
        <ecNumber evidence="4">2.1.1.359</ecNumber>
    </recommendedName>
    <alternativeName>
        <fullName evidence="14">SET domain-containing protein 2</fullName>
    </alternativeName>
</protein>
<dbReference type="EC" id="2.1.1.359" evidence="4"/>
<evidence type="ECO:0000313" key="22">
    <source>
        <dbReference type="Proteomes" id="UP001150904"/>
    </source>
</evidence>
<evidence type="ECO:0000256" key="13">
    <source>
        <dbReference type="ARBA" id="ARBA00023242"/>
    </source>
</evidence>
<feature type="compositionally biased region" description="Basic and acidic residues" evidence="16">
    <location>
        <begin position="495"/>
        <end position="517"/>
    </location>
</feature>
<dbReference type="GO" id="GO:0006355">
    <property type="term" value="P:regulation of DNA-templated transcription"/>
    <property type="evidence" value="ECO:0007669"/>
    <property type="project" value="InterPro"/>
</dbReference>
<evidence type="ECO:0000256" key="10">
    <source>
        <dbReference type="ARBA" id="ARBA00022691"/>
    </source>
</evidence>
<keyword evidence="10" id="KW-0949">S-adenosyl-L-methionine</keyword>
<dbReference type="Proteomes" id="UP001150904">
    <property type="component" value="Unassembled WGS sequence"/>
</dbReference>
<dbReference type="EMBL" id="JAPQKR010000005">
    <property type="protein sequence ID" value="KAJ5216542.1"/>
    <property type="molecule type" value="Genomic_DNA"/>
</dbReference>
<dbReference type="InterPro" id="IPR044437">
    <property type="entry name" value="SETD2/Set2_SET"/>
</dbReference>
<dbReference type="RefSeq" id="XP_058312355.1">
    <property type="nucleotide sequence ID" value="XM_058450011.1"/>
</dbReference>
<name>A0A9W9TBD9_9EURO</name>
<dbReference type="PROSITE" id="PS50020">
    <property type="entry name" value="WW_DOMAIN_2"/>
    <property type="match status" value="1"/>
</dbReference>
<evidence type="ECO:0000256" key="12">
    <source>
        <dbReference type="ARBA" id="ARBA00023163"/>
    </source>
</evidence>
<feature type="region of interest" description="Disordered" evidence="16">
    <location>
        <begin position="1"/>
        <end position="84"/>
    </location>
</feature>
<dbReference type="SUPFAM" id="SSF82199">
    <property type="entry name" value="SET domain"/>
    <property type="match status" value="1"/>
</dbReference>
<comment type="function">
    <text evidence="1">Histone methyltransferase that trimethylates histone H3 'Lys-36' forming H3K36me3. Involved in transcription elongation as well as in transcription repression.</text>
</comment>
<evidence type="ECO:0000256" key="15">
    <source>
        <dbReference type="ARBA" id="ARBA00047545"/>
    </source>
</evidence>
<feature type="compositionally biased region" description="Basic and acidic residues" evidence="16">
    <location>
        <begin position="786"/>
        <end position="795"/>
    </location>
</feature>
<reference evidence="21" key="2">
    <citation type="journal article" date="2023" name="IMA Fungus">
        <title>Comparative genomic study of the Penicillium genus elucidates a diverse pangenome and 15 lateral gene transfer events.</title>
        <authorList>
            <person name="Petersen C."/>
            <person name="Sorensen T."/>
            <person name="Nielsen M.R."/>
            <person name="Sondergaard T.E."/>
            <person name="Sorensen J.L."/>
            <person name="Fitzpatrick D.A."/>
            <person name="Frisvad J.C."/>
            <person name="Nielsen K.L."/>
        </authorList>
    </citation>
    <scope>NUCLEOTIDE SEQUENCE</scope>
    <source>
        <strain evidence="21">IBT 15544</strain>
    </source>
</reference>
<dbReference type="InterPro" id="IPR025788">
    <property type="entry name" value="Set2_fungi"/>
</dbReference>
<dbReference type="InterPro" id="IPR036020">
    <property type="entry name" value="WW_dom_sf"/>
</dbReference>
<evidence type="ECO:0000256" key="11">
    <source>
        <dbReference type="ARBA" id="ARBA00023015"/>
    </source>
</evidence>
<dbReference type="InterPro" id="IPR013257">
    <property type="entry name" value="SRI"/>
</dbReference>
<dbReference type="GO" id="GO:0005634">
    <property type="term" value="C:nucleus"/>
    <property type="evidence" value="ECO:0007669"/>
    <property type="project" value="UniProtKB-SubCell"/>
</dbReference>
<feature type="region of interest" description="Disordered" evidence="16">
    <location>
        <begin position="586"/>
        <end position="651"/>
    </location>
</feature>
<evidence type="ECO:0000259" key="18">
    <source>
        <dbReference type="PROSITE" id="PS50280"/>
    </source>
</evidence>
<dbReference type="OrthoDB" id="422362at2759"/>
<feature type="domain" description="SET" evidence="18">
    <location>
        <begin position="174"/>
        <end position="291"/>
    </location>
</feature>
<dbReference type="SMART" id="SM00317">
    <property type="entry name" value="SET"/>
    <property type="match status" value="1"/>
</dbReference>
<evidence type="ECO:0000256" key="2">
    <source>
        <dbReference type="ARBA" id="ARBA00004123"/>
    </source>
</evidence>
<dbReference type="Gene3D" id="2.170.270.10">
    <property type="entry name" value="SET domain"/>
    <property type="match status" value="1"/>
</dbReference>
<dbReference type="InterPro" id="IPR006560">
    <property type="entry name" value="AWS_dom"/>
</dbReference>
<evidence type="ECO:0000256" key="8">
    <source>
        <dbReference type="ARBA" id="ARBA00022603"/>
    </source>
</evidence>
<dbReference type="FunFam" id="2.170.270.10:FF:000033">
    <property type="entry name" value="Histone-lysine N-methyltransferase"/>
    <property type="match status" value="1"/>
</dbReference>
<accession>A0A9W9TBD9</accession>
<dbReference type="GO" id="GO:0140955">
    <property type="term" value="F:histone H3K36 trimethyltransferase activity"/>
    <property type="evidence" value="ECO:0007669"/>
    <property type="project" value="UniProtKB-EC"/>
</dbReference>
<keyword evidence="7" id="KW-0678">Repressor</keyword>
<feature type="compositionally biased region" description="Basic and acidic residues" evidence="16">
    <location>
        <begin position="736"/>
        <end position="745"/>
    </location>
</feature>
<dbReference type="InterPro" id="IPR017923">
    <property type="entry name" value="TFIIS_N"/>
</dbReference>
<dbReference type="InterPro" id="IPR038190">
    <property type="entry name" value="SRI_sf"/>
</dbReference>
<feature type="compositionally biased region" description="Pro residues" evidence="16">
    <location>
        <begin position="839"/>
        <end position="850"/>
    </location>
</feature>
<dbReference type="Pfam" id="PF00856">
    <property type="entry name" value="SET"/>
    <property type="match status" value="1"/>
</dbReference>
<keyword evidence="12" id="KW-0804">Transcription</keyword>
<dbReference type="InterPro" id="IPR001202">
    <property type="entry name" value="WW_dom"/>
</dbReference>
<dbReference type="InterPro" id="IPR046341">
    <property type="entry name" value="SET_dom_sf"/>
</dbReference>
<dbReference type="PROSITE" id="PS01159">
    <property type="entry name" value="WW_DOMAIN_1"/>
    <property type="match status" value="1"/>
</dbReference>
<dbReference type="FunFam" id="1.10.1740.100:FF:000002">
    <property type="entry name" value="Histone-lysine N-methyltransferase"/>
    <property type="match status" value="1"/>
</dbReference>
<dbReference type="AlphaFoldDB" id="A0A9W9TBD9"/>
<dbReference type="Gene3D" id="1.10.1740.100">
    <property type="entry name" value="Set2, Rpb1 interacting domain"/>
    <property type="match status" value="1"/>
</dbReference>
<dbReference type="PROSITE" id="PS50280">
    <property type="entry name" value="SET"/>
    <property type="match status" value="1"/>
</dbReference>
<dbReference type="Pfam" id="PF17907">
    <property type="entry name" value="AWS"/>
    <property type="match status" value="1"/>
</dbReference>
<keyword evidence="6" id="KW-0158">Chromosome</keyword>
<dbReference type="PANTHER" id="PTHR22884">
    <property type="entry name" value="SET DOMAIN PROTEINS"/>
    <property type="match status" value="1"/>
</dbReference>
<organism evidence="21 22">
    <name type="scientific">Penicillium cinerascens</name>
    <dbReference type="NCBI Taxonomy" id="70096"/>
    <lineage>
        <taxon>Eukaryota</taxon>
        <taxon>Fungi</taxon>
        <taxon>Dikarya</taxon>
        <taxon>Ascomycota</taxon>
        <taxon>Pezizomycotina</taxon>
        <taxon>Eurotiomycetes</taxon>
        <taxon>Eurotiomycetidae</taxon>
        <taxon>Eurotiales</taxon>
        <taxon>Aspergillaceae</taxon>
        <taxon>Penicillium</taxon>
    </lineage>
</organism>
<dbReference type="GO" id="GO:0005694">
    <property type="term" value="C:chromosome"/>
    <property type="evidence" value="ECO:0007669"/>
    <property type="project" value="UniProtKB-SubCell"/>
</dbReference>
<evidence type="ECO:0000256" key="4">
    <source>
        <dbReference type="ARBA" id="ARBA00012178"/>
    </source>
</evidence>
<evidence type="ECO:0000256" key="7">
    <source>
        <dbReference type="ARBA" id="ARBA00022491"/>
    </source>
</evidence>
<dbReference type="GeneID" id="83177312"/>
<dbReference type="CDD" id="cd19172">
    <property type="entry name" value="SET_SETD2"/>
    <property type="match status" value="1"/>
</dbReference>